<evidence type="ECO:0000259" key="1">
    <source>
        <dbReference type="Pfam" id="PF13271"/>
    </source>
</evidence>
<dbReference type="Gene3D" id="3.40.50.300">
    <property type="entry name" value="P-loop containing nucleotide triphosphate hydrolases"/>
    <property type="match status" value="1"/>
</dbReference>
<dbReference type="SUPFAM" id="SSF52540">
    <property type="entry name" value="P-loop containing nucleoside triphosphate hydrolases"/>
    <property type="match status" value="1"/>
</dbReference>
<reference evidence="2" key="1">
    <citation type="submission" date="2021-05" db="EMBL/GenBank/DDBJ databases">
        <title>Energy efficiency and biological interactions define the core microbiome of deep oligotrophic groundwater.</title>
        <authorList>
            <person name="Mehrshad M."/>
            <person name="Lopez-Fernandez M."/>
            <person name="Bell E."/>
            <person name="Bernier-Latmani R."/>
            <person name="Bertilsson S."/>
            <person name="Dopson M."/>
        </authorList>
    </citation>
    <scope>NUCLEOTIDE SEQUENCE</scope>
    <source>
        <strain evidence="2">Modern_marine.mb.64</strain>
    </source>
</reference>
<gene>
    <name evidence="2" type="ORF">KJ970_21170</name>
</gene>
<dbReference type="InterPro" id="IPR027417">
    <property type="entry name" value="P-loop_NTPase"/>
</dbReference>
<dbReference type="Proteomes" id="UP000777784">
    <property type="component" value="Unassembled WGS sequence"/>
</dbReference>
<dbReference type="EMBL" id="JAHJDP010000121">
    <property type="protein sequence ID" value="MBU2693437.1"/>
    <property type="molecule type" value="Genomic_DNA"/>
</dbReference>
<comment type="caution">
    <text evidence="2">The sequence shown here is derived from an EMBL/GenBank/DDBJ whole genome shotgun (WGS) entry which is preliminary data.</text>
</comment>
<accession>A0A948S180</accession>
<evidence type="ECO:0000313" key="2">
    <source>
        <dbReference type="EMBL" id="MBU2693437.1"/>
    </source>
</evidence>
<name>A0A948S180_UNCEI</name>
<dbReference type="InterPro" id="IPR025139">
    <property type="entry name" value="DUF4062"/>
</dbReference>
<dbReference type="Pfam" id="PF13271">
    <property type="entry name" value="DUF4062"/>
    <property type="match status" value="1"/>
</dbReference>
<organism evidence="2 3">
    <name type="scientific">Eiseniibacteriota bacterium</name>
    <dbReference type="NCBI Taxonomy" id="2212470"/>
    <lineage>
        <taxon>Bacteria</taxon>
        <taxon>Candidatus Eiseniibacteriota</taxon>
    </lineage>
</organism>
<feature type="domain" description="DUF4062" evidence="1">
    <location>
        <begin position="11"/>
        <end position="73"/>
    </location>
</feature>
<evidence type="ECO:0000313" key="3">
    <source>
        <dbReference type="Proteomes" id="UP000777784"/>
    </source>
</evidence>
<proteinExistence type="predicted"/>
<sequence>MNQRHASPHVQIFLSAVTSEFRSYRDAFRKTLERPNLTAKVQEDFIASGQTTLLKLDDYIQMCDAVIHIAGDATGCVAGAPAVADLKARYTDLGERLPALRGVLDADPPVLSYTQWEAYLAVYHRKKLFICHPKPVAPRDQGYVHDAQQQAQQQEHLKRLQKLGRYPEIHFDGRDELTIELLRSALQEVLPPAVRHRPVRLPDPPLGSLFKGRDDWMAKLHESFLTEKQGRALAIVGKALHGLGGVGKTRLAVEYAWRYADSYSALLMVTADSLENLRRNLAALAGSDVLDLPEGDAPEEDIRRTAVLRWLQEHPGWLLILDNVDSPEGRGRRGDAFLYSRGQRSCDKSSFPVERSLRTDGA</sequence>
<dbReference type="AlphaFoldDB" id="A0A948S180"/>
<protein>
    <submittedName>
        <fullName evidence="2">DUF4062 domain-containing protein</fullName>
    </submittedName>
</protein>